<dbReference type="InterPro" id="IPR039424">
    <property type="entry name" value="SBP_5"/>
</dbReference>
<sequence>MRGKSLPAMRTASLAMGLLASAIATASPSAQPGKLPEAPKFDAQGQIIHYSVSDLQKFEALPEYSEPEWVSKKVEAGELPPVSERLPKEPLVYLSKGMTDGLGEYGGVLRHVSGSRPKGWNWAAGLSQGWGGVSYAVAECLTRTGPLFTLNSDEQEPLPNLAKSWEWSEDGKQLTMNLIKGAKWSDGNPFDTEDIIFLWEDNIQDTNVPSRASPGTFGNGTTLKALDKYTLQWTFKDAFPMQNLFAMGFFNMCPGPSHILKPEHPRYNADATYDSYINAQKPDQVPAPTMGAWAPVYHKSDEMIVMRRNPYYWKVDEKGRQLPYIDEVRHKLSTWSDRTIQTVAGNADMSNMENPANYIESLRKSAQKNSPARLEFGPRTLGWSILTNFSKEYGTKGDVRAMEVRKLNRTLEFRQAVSHALDRQALAQSLVRGPFATPYAGGLYPEGMMGDKDSVVFYDYKPEVAKELLESLGLKDTDGDGIRNWTSGPMKGKNLDIVMTYTSKNPTDVTLAEGIISMMNEVGINLIPQVVKNSATRENIRDSGDYDFYIHRNEKEYIVPIQRADFLAPRHTNQPYWHRGTKNAPQKLLPFEQELVDVISRFTTETDPAKQAELMRQYNHIFTENVYSVGLVNVPGAMILNKRLKNVPKGTPILAYQWAEDATMRERFWVDKDLQKKQLFPEQLPHTVK</sequence>
<organism evidence="3 4">
    <name type="scientific">Parendozoicomonas callyspongiae</name>
    <dbReference type="NCBI Taxonomy" id="2942213"/>
    <lineage>
        <taxon>Bacteria</taxon>
        <taxon>Pseudomonadati</taxon>
        <taxon>Pseudomonadota</taxon>
        <taxon>Gammaproteobacteria</taxon>
        <taxon>Oceanospirillales</taxon>
        <taxon>Endozoicomonadaceae</taxon>
        <taxon>Parendozoicomonas</taxon>
    </lineage>
</organism>
<dbReference type="RefSeq" id="WP_249699735.1">
    <property type="nucleotide sequence ID" value="NZ_JAMFLX010000014.1"/>
</dbReference>
<dbReference type="Pfam" id="PF00496">
    <property type="entry name" value="SBP_bac_5"/>
    <property type="match status" value="1"/>
</dbReference>
<protein>
    <submittedName>
        <fullName evidence="3">ABC transporter substrate-binding protein</fullName>
    </submittedName>
</protein>
<proteinExistence type="predicted"/>
<name>A0ABT0PHM6_9GAMM</name>
<dbReference type="EMBL" id="JAMFLX010000014">
    <property type="protein sequence ID" value="MCL6270506.1"/>
    <property type="molecule type" value="Genomic_DNA"/>
</dbReference>
<evidence type="ECO:0000313" key="4">
    <source>
        <dbReference type="Proteomes" id="UP001203338"/>
    </source>
</evidence>
<feature type="chain" id="PRO_5046113166" evidence="1">
    <location>
        <begin position="27"/>
        <end position="689"/>
    </location>
</feature>
<gene>
    <name evidence="3" type="ORF">M3P05_11290</name>
</gene>
<accession>A0ABT0PHM6</accession>
<comment type="caution">
    <text evidence="3">The sequence shown here is derived from an EMBL/GenBank/DDBJ whole genome shotgun (WGS) entry which is preliminary data.</text>
</comment>
<dbReference type="InterPro" id="IPR000914">
    <property type="entry name" value="SBP_5_dom"/>
</dbReference>
<keyword evidence="1" id="KW-0732">Signal</keyword>
<evidence type="ECO:0000313" key="3">
    <source>
        <dbReference type="EMBL" id="MCL6270506.1"/>
    </source>
</evidence>
<evidence type="ECO:0000256" key="1">
    <source>
        <dbReference type="SAM" id="SignalP"/>
    </source>
</evidence>
<evidence type="ECO:0000259" key="2">
    <source>
        <dbReference type="Pfam" id="PF00496"/>
    </source>
</evidence>
<reference evidence="3 4" key="1">
    <citation type="submission" date="2022-05" db="EMBL/GenBank/DDBJ databases">
        <authorList>
            <person name="Park J.-S."/>
        </authorList>
    </citation>
    <scope>NUCLEOTIDE SEQUENCE [LARGE SCALE GENOMIC DNA]</scope>
    <source>
        <strain evidence="3 4">2012CJ34-2</strain>
    </source>
</reference>
<feature type="signal peptide" evidence="1">
    <location>
        <begin position="1"/>
        <end position="26"/>
    </location>
</feature>
<dbReference type="Proteomes" id="UP001203338">
    <property type="component" value="Unassembled WGS sequence"/>
</dbReference>
<dbReference type="SUPFAM" id="SSF53850">
    <property type="entry name" value="Periplasmic binding protein-like II"/>
    <property type="match status" value="1"/>
</dbReference>
<dbReference type="PANTHER" id="PTHR30290:SF62">
    <property type="entry name" value="OLIGOPEPTIDE ABC TRANSPORTER, PERIPLASMIC OLIGOPEPTIDE-BINDING PROTEIN"/>
    <property type="match status" value="1"/>
</dbReference>
<feature type="domain" description="Solute-binding protein family 5" evidence="2">
    <location>
        <begin position="157"/>
        <end position="553"/>
    </location>
</feature>
<dbReference type="PANTHER" id="PTHR30290">
    <property type="entry name" value="PERIPLASMIC BINDING COMPONENT OF ABC TRANSPORTER"/>
    <property type="match status" value="1"/>
</dbReference>
<dbReference type="Gene3D" id="3.40.190.10">
    <property type="entry name" value="Periplasmic binding protein-like II"/>
    <property type="match status" value="1"/>
</dbReference>
<keyword evidence="4" id="KW-1185">Reference proteome</keyword>
<dbReference type="Gene3D" id="3.10.105.10">
    <property type="entry name" value="Dipeptide-binding Protein, Domain 3"/>
    <property type="match status" value="1"/>
</dbReference>